<evidence type="ECO:0000256" key="1">
    <source>
        <dbReference type="ARBA" id="ARBA00004167"/>
    </source>
</evidence>
<dbReference type="GO" id="GO:0098542">
    <property type="term" value="P:defense response to other organism"/>
    <property type="evidence" value="ECO:0007669"/>
    <property type="project" value="InterPro"/>
</dbReference>
<dbReference type="OrthoDB" id="669838at2759"/>
<dbReference type="PANTHER" id="PTHR31234:SF39">
    <property type="entry name" value="HARPIN-INDUCED PROTEIN 1 CONTAINING PROTEIN, EXPRESSED"/>
    <property type="match status" value="1"/>
</dbReference>
<keyword evidence="3 5" id="KW-1133">Transmembrane helix</keyword>
<dbReference type="InParanoid" id="A0A2P5DD23"/>
<comment type="caution">
    <text evidence="7">The sequence shown here is derived from an EMBL/GenBank/DDBJ whole genome shotgun (WGS) entry which is preliminary data.</text>
</comment>
<organism evidence="7 8">
    <name type="scientific">Trema orientale</name>
    <name type="common">Charcoal tree</name>
    <name type="synonym">Celtis orientalis</name>
    <dbReference type="NCBI Taxonomy" id="63057"/>
    <lineage>
        <taxon>Eukaryota</taxon>
        <taxon>Viridiplantae</taxon>
        <taxon>Streptophyta</taxon>
        <taxon>Embryophyta</taxon>
        <taxon>Tracheophyta</taxon>
        <taxon>Spermatophyta</taxon>
        <taxon>Magnoliopsida</taxon>
        <taxon>eudicotyledons</taxon>
        <taxon>Gunneridae</taxon>
        <taxon>Pentapetalae</taxon>
        <taxon>rosids</taxon>
        <taxon>fabids</taxon>
        <taxon>Rosales</taxon>
        <taxon>Cannabaceae</taxon>
        <taxon>Trema</taxon>
    </lineage>
</organism>
<sequence>MAPTQQPQQTTVTKPPRQRPHILRWVATFFLALIVLVGIAVLIIWLVIKPKRLVFSVEDGSVHNFNISNDNHLNASFNFVVRSYNPNSRVSIYYDSIESRVDYDDQTLAFNVVDPFFQPHRNVTRLQVKLAAQSTALLGSVSKDIKMEKSSGEMELDLWLKARIRFKVGAWKSSHRTLRVSCSPVVVHFSRPKAFNRALCDVEL</sequence>
<accession>A0A2P5DD23</accession>
<evidence type="ECO:0000256" key="5">
    <source>
        <dbReference type="SAM" id="Phobius"/>
    </source>
</evidence>
<dbReference type="PANTHER" id="PTHR31234">
    <property type="entry name" value="LATE EMBRYOGENESIS ABUNDANT (LEA) HYDROXYPROLINE-RICH GLYCOPROTEIN FAMILY"/>
    <property type="match status" value="1"/>
</dbReference>
<evidence type="ECO:0000256" key="2">
    <source>
        <dbReference type="ARBA" id="ARBA00022692"/>
    </source>
</evidence>
<dbReference type="Proteomes" id="UP000237000">
    <property type="component" value="Unassembled WGS sequence"/>
</dbReference>
<dbReference type="InterPro" id="IPR004864">
    <property type="entry name" value="LEA_2"/>
</dbReference>
<evidence type="ECO:0000256" key="3">
    <source>
        <dbReference type="ARBA" id="ARBA00022989"/>
    </source>
</evidence>
<protein>
    <submittedName>
        <fullName evidence="7">Late embryogenesis abundant protein</fullName>
    </submittedName>
</protein>
<keyword evidence="8" id="KW-1185">Reference proteome</keyword>
<keyword evidence="4 5" id="KW-0472">Membrane</keyword>
<comment type="subcellular location">
    <subcellularLocation>
        <location evidence="1">Membrane</location>
        <topology evidence="1">Single-pass membrane protein</topology>
    </subcellularLocation>
</comment>
<dbReference type="Pfam" id="PF03168">
    <property type="entry name" value="LEA_2"/>
    <property type="match status" value="1"/>
</dbReference>
<dbReference type="GO" id="GO:0005886">
    <property type="term" value="C:plasma membrane"/>
    <property type="evidence" value="ECO:0007669"/>
    <property type="project" value="TreeGrafter"/>
</dbReference>
<dbReference type="AlphaFoldDB" id="A0A2P5DD23"/>
<evidence type="ECO:0000313" key="7">
    <source>
        <dbReference type="EMBL" id="PON71193.1"/>
    </source>
</evidence>
<dbReference type="EMBL" id="JXTC01000278">
    <property type="protein sequence ID" value="PON71193.1"/>
    <property type="molecule type" value="Genomic_DNA"/>
</dbReference>
<reference evidence="8" key="1">
    <citation type="submission" date="2016-06" db="EMBL/GenBank/DDBJ databases">
        <title>Parallel loss of symbiosis genes in relatives of nitrogen-fixing non-legume Parasponia.</title>
        <authorList>
            <person name="Van Velzen R."/>
            <person name="Holmer R."/>
            <person name="Bu F."/>
            <person name="Rutten L."/>
            <person name="Van Zeijl A."/>
            <person name="Liu W."/>
            <person name="Santuari L."/>
            <person name="Cao Q."/>
            <person name="Sharma T."/>
            <person name="Shen D."/>
            <person name="Roswanjaya Y."/>
            <person name="Wardhani T."/>
            <person name="Kalhor M.S."/>
            <person name="Jansen J."/>
            <person name="Van den Hoogen J."/>
            <person name="Gungor B."/>
            <person name="Hartog M."/>
            <person name="Hontelez J."/>
            <person name="Verver J."/>
            <person name="Yang W.-C."/>
            <person name="Schijlen E."/>
            <person name="Repin R."/>
            <person name="Schilthuizen M."/>
            <person name="Schranz E."/>
            <person name="Heidstra R."/>
            <person name="Miyata K."/>
            <person name="Fedorova E."/>
            <person name="Kohlen W."/>
            <person name="Bisseling T."/>
            <person name="Smit S."/>
            <person name="Geurts R."/>
        </authorList>
    </citation>
    <scope>NUCLEOTIDE SEQUENCE [LARGE SCALE GENOMIC DNA]</scope>
    <source>
        <strain evidence="8">cv. RG33-2</strain>
    </source>
</reference>
<name>A0A2P5DD23_TREOI</name>
<dbReference type="STRING" id="63057.A0A2P5DD23"/>
<evidence type="ECO:0000259" key="6">
    <source>
        <dbReference type="Pfam" id="PF03168"/>
    </source>
</evidence>
<evidence type="ECO:0000313" key="8">
    <source>
        <dbReference type="Proteomes" id="UP000237000"/>
    </source>
</evidence>
<dbReference type="FunCoup" id="A0A2P5DD23">
    <property type="interactions" value="5"/>
</dbReference>
<feature type="domain" description="Late embryogenesis abundant protein LEA-2 subgroup" evidence="6">
    <location>
        <begin position="81"/>
        <end position="182"/>
    </location>
</feature>
<proteinExistence type="predicted"/>
<dbReference type="InterPro" id="IPR044839">
    <property type="entry name" value="NDR1-like"/>
</dbReference>
<feature type="transmembrane region" description="Helical" evidence="5">
    <location>
        <begin position="22"/>
        <end position="48"/>
    </location>
</feature>
<keyword evidence="2 5" id="KW-0812">Transmembrane</keyword>
<gene>
    <name evidence="7" type="ORF">TorRG33x02_254850</name>
</gene>
<evidence type="ECO:0000256" key="4">
    <source>
        <dbReference type="ARBA" id="ARBA00023136"/>
    </source>
</evidence>